<evidence type="ECO:0000256" key="4">
    <source>
        <dbReference type="ARBA" id="ARBA00022989"/>
    </source>
</evidence>
<evidence type="ECO:0000256" key="2">
    <source>
        <dbReference type="ARBA" id="ARBA00022475"/>
    </source>
</evidence>
<comment type="caution">
    <text evidence="7">The sequence shown here is derived from an EMBL/GenBank/DDBJ whole genome shotgun (WGS) entry which is preliminary data.</text>
</comment>
<feature type="transmembrane region" description="Helical" evidence="6">
    <location>
        <begin position="144"/>
        <end position="164"/>
    </location>
</feature>
<dbReference type="PANTHER" id="PTHR30250:SF11">
    <property type="entry name" value="O-ANTIGEN TRANSPORTER-RELATED"/>
    <property type="match status" value="1"/>
</dbReference>
<evidence type="ECO:0000256" key="1">
    <source>
        <dbReference type="ARBA" id="ARBA00004651"/>
    </source>
</evidence>
<proteinExistence type="predicted"/>
<feature type="transmembrane region" description="Helical" evidence="6">
    <location>
        <begin position="88"/>
        <end position="109"/>
    </location>
</feature>
<keyword evidence="8" id="KW-1185">Reference proteome</keyword>
<feature type="transmembrane region" description="Helical" evidence="6">
    <location>
        <begin position="317"/>
        <end position="341"/>
    </location>
</feature>
<dbReference type="Pfam" id="PF01943">
    <property type="entry name" value="Polysacc_synt"/>
    <property type="match status" value="1"/>
</dbReference>
<dbReference type="RefSeq" id="WP_262568053.1">
    <property type="nucleotide sequence ID" value="NZ_JAPFCC010000001.1"/>
</dbReference>
<keyword evidence="5 6" id="KW-0472">Membrane</keyword>
<feature type="transmembrane region" description="Helical" evidence="6">
    <location>
        <begin position="285"/>
        <end position="305"/>
    </location>
</feature>
<sequence length="403" mass="44847">MKYKKEIINNLLSLGAVDFLGLLIPVITMPILSRSLGAALYGSYLLFLTVVTFGYTIVDYGILYTGSREVARNKNNNAYKDLYSYNQTVRWLLFLCYSLAIAIYAFLFLDETLQFYTLACGIPLLGGYVMTSSWFFQGMSDTRWLLYSSLLSRLLNLFVILFVVKTPDDFGVAIVSATYPTLLSGMLLVCVLRQKYKVKQFKFGKVKKYLTNSFDVFTGILAPNFYNSIPTMLLGGISDPIEFAKFAVASRICGLVGVVQSVLSKSIYPILSRESGNYVNQVIKANLAISIPIFLFFVGFGDFAIEIFLGADYVGNINYLALMSFGMVFIGIANAYGTGYFLPKGHDSVYRSVSLRVSFLSGVLSFTLIYLFGIVGGAVSVTLARVFFAVAFHHSYIGRKYDK</sequence>
<gene>
    <name evidence="7" type="ORF">NX722_11250</name>
</gene>
<reference evidence="7 8" key="1">
    <citation type="submission" date="2022-10" db="EMBL/GenBank/DDBJ databases">
        <title>High-quality genome sequences of two octocoral-associated bacteria, Endozoicomonas euniceicola EF212 and Endozoicomonas gorgoniicola PS125.</title>
        <authorList>
            <person name="Chiou Y.-J."/>
            <person name="Chen Y.-H."/>
        </authorList>
    </citation>
    <scope>NUCLEOTIDE SEQUENCE [LARGE SCALE GENOMIC DNA]</scope>
    <source>
        <strain evidence="7 8">PS125</strain>
    </source>
</reference>
<evidence type="ECO:0000313" key="8">
    <source>
        <dbReference type="Proteomes" id="UP001209854"/>
    </source>
</evidence>
<evidence type="ECO:0000256" key="6">
    <source>
        <dbReference type="SAM" id="Phobius"/>
    </source>
</evidence>
<protein>
    <submittedName>
        <fullName evidence="7">Oligosaccharide flippase family protein</fullName>
    </submittedName>
</protein>
<keyword evidence="2" id="KW-1003">Cell membrane</keyword>
<feature type="transmembrane region" description="Helical" evidence="6">
    <location>
        <begin position="170"/>
        <end position="192"/>
    </location>
</feature>
<feature type="transmembrane region" description="Helical" evidence="6">
    <location>
        <begin position="115"/>
        <end position="137"/>
    </location>
</feature>
<dbReference type="InterPro" id="IPR050833">
    <property type="entry name" value="Poly_Biosynth_Transport"/>
</dbReference>
<evidence type="ECO:0000256" key="5">
    <source>
        <dbReference type="ARBA" id="ARBA00023136"/>
    </source>
</evidence>
<dbReference type="InterPro" id="IPR002797">
    <property type="entry name" value="Polysacc_synth"/>
</dbReference>
<keyword evidence="4 6" id="KW-1133">Transmembrane helix</keyword>
<evidence type="ECO:0000256" key="3">
    <source>
        <dbReference type="ARBA" id="ARBA00022692"/>
    </source>
</evidence>
<comment type="subcellular location">
    <subcellularLocation>
        <location evidence="1">Cell membrane</location>
        <topology evidence="1">Multi-pass membrane protein</topology>
    </subcellularLocation>
</comment>
<accession>A0ABT3MV20</accession>
<organism evidence="7 8">
    <name type="scientific">Endozoicomonas gorgoniicola</name>
    <dbReference type="NCBI Taxonomy" id="1234144"/>
    <lineage>
        <taxon>Bacteria</taxon>
        <taxon>Pseudomonadati</taxon>
        <taxon>Pseudomonadota</taxon>
        <taxon>Gammaproteobacteria</taxon>
        <taxon>Oceanospirillales</taxon>
        <taxon>Endozoicomonadaceae</taxon>
        <taxon>Endozoicomonas</taxon>
    </lineage>
</organism>
<dbReference type="EMBL" id="JAPFCC010000001">
    <property type="protein sequence ID" value="MCW7553204.1"/>
    <property type="molecule type" value="Genomic_DNA"/>
</dbReference>
<keyword evidence="3 6" id="KW-0812">Transmembrane</keyword>
<feature type="transmembrane region" description="Helical" evidence="6">
    <location>
        <begin position="44"/>
        <end position="67"/>
    </location>
</feature>
<feature type="transmembrane region" description="Helical" evidence="6">
    <location>
        <begin position="12"/>
        <end position="32"/>
    </location>
</feature>
<dbReference type="PANTHER" id="PTHR30250">
    <property type="entry name" value="PST FAMILY PREDICTED COLANIC ACID TRANSPORTER"/>
    <property type="match status" value="1"/>
</dbReference>
<evidence type="ECO:0000313" key="7">
    <source>
        <dbReference type="EMBL" id="MCW7553204.1"/>
    </source>
</evidence>
<dbReference type="Proteomes" id="UP001209854">
    <property type="component" value="Unassembled WGS sequence"/>
</dbReference>
<name>A0ABT3MV20_9GAMM</name>